<evidence type="ECO:0000313" key="2">
    <source>
        <dbReference type="EMBL" id="AAM79290.1"/>
    </source>
</evidence>
<dbReference type="HOGENOM" id="CLU_140389_2_0_9"/>
<dbReference type="Pfam" id="PF06114">
    <property type="entry name" value="Peptidase_M78"/>
    <property type="match status" value="1"/>
</dbReference>
<dbReference type="EMBL" id="AE014074">
    <property type="protein sequence ID" value="AAM79290.1"/>
    <property type="molecule type" value="Genomic_DNA"/>
</dbReference>
<name>A0A0H2UUD7_STRP3</name>
<proteinExistence type="predicted"/>
<protein>
    <recommendedName>
        <fullName evidence="1">IrrE N-terminal-like domain-containing protein</fullName>
    </recommendedName>
</protein>
<evidence type="ECO:0000259" key="1">
    <source>
        <dbReference type="Pfam" id="PF06114"/>
    </source>
</evidence>
<dbReference type="AlphaFoldDB" id="A0A0H2UUD7"/>
<accession>A0A0H2UUD7</accession>
<sequence>MSVSTKQLVQTYGYELVFYDDRGADKKAFANHECKVIGIGSYLEEKEKKKAIYHELGHRDHTLTQYELNRELCELQADRCMIHHLLKEELSHWDNIEDFNYVHFMEKYELTSLADESMVIEEFYNLAKII</sequence>
<dbReference type="Proteomes" id="UP000000564">
    <property type="component" value="Chromosome"/>
</dbReference>
<dbReference type="InterPro" id="IPR010359">
    <property type="entry name" value="IrrE_HExxH"/>
</dbReference>
<feature type="domain" description="IrrE N-terminal-like" evidence="1">
    <location>
        <begin position="24"/>
        <end position="94"/>
    </location>
</feature>
<reference evidence="2 3" key="1">
    <citation type="journal article" date="2002" name="Proc. Natl. Acad. Sci. U.S.A.">
        <title>Genome sequence of a serotype M3 strain of group A Streptococcus: phage-encoded toxins, the high-virulence phenotype, and clone emergence.</title>
        <authorList>
            <person name="Beres S.B."/>
            <person name="Sylva G.L."/>
            <person name="Barbian K.D."/>
            <person name="Lei B."/>
            <person name="Hoff J.S."/>
            <person name="Mammarella N.D."/>
            <person name="Liu M.Y."/>
            <person name="Smoot J.C."/>
            <person name="Porcella S.F."/>
            <person name="Parkins L.D."/>
            <person name="Campbell D.S."/>
            <person name="Smith T.M."/>
            <person name="McCormick J.K."/>
            <person name="Leung D.Y."/>
            <person name="Schlievert P.M."/>
            <person name="Musser J.M."/>
        </authorList>
    </citation>
    <scope>NUCLEOTIDE SEQUENCE [LARGE SCALE GENOMIC DNA]</scope>
    <source>
        <strain evidence="3">ATCC BAA-595 / MGAS315</strain>
    </source>
</reference>
<organism evidence="2 3">
    <name type="scientific">Streptococcus pyogenes serotype M3 (strain ATCC BAA-595 / MGAS315)</name>
    <dbReference type="NCBI Taxonomy" id="198466"/>
    <lineage>
        <taxon>Bacteria</taxon>
        <taxon>Bacillati</taxon>
        <taxon>Bacillota</taxon>
        <taxon>Bacilli</taxon>
        <taxon>Lactobacillales</taxon>
        <taxon>Streptococcaceae</taxon>
        <taxon>Streptococcus</taxon>
    </lineage>
</organism>
<evidence type="ECO:0000313" key="3">
    <source>
        <dbReference type="Proteomes" id="UP000000564"/>
    </source>
</evidence>
<dbReference type="RefSeq" id="WP_011017352.1">
    <property type="nucleotide sequence ID" value="NC_004070.1"/>
</dbReference>
<dbReference type="KEGG" id="spg:SpyM3_0683"/>
<gene>
    <name evidence="2" type="ordered locus">SpyM3_0683</name>
</gene>